<name>A0A2T5HI60_9RHOB</name>
<gene>
    <name evidence="2" type="ORF">C8N42_10832</name>
</gene>
<dbReference type="EMBL" id="QAOH01000008">
    <property type="protein sequence ID" value="PTQ71260.1"/>
    <property type="molecule type" value="Genomic_DNA"/>
</dbReference>
<reference evidence="2 3" key="1">
    <citation type="submission" date="2018-04" db="EMBL/GenBank/DDBJ databases">
        <title>Genomic Encyclopedia of Archaeal and Bacterial Type Strains, Phase II (KMG-II): from individual species to whole genera.</title>
        <authorList>
            <person name="Goeker M."/>
        </authorList>
    </citation>
    <scope>NUCLEOTIDE SEQUENCE [LARGE SCALE GENOMIC DNA]</scope>
    <source>
        <strain evidence="2 3">DSM 100434</strain>
    </source>
</reference>
<dbReference type="AlphaFoldDB" id="A0A2T5HI60"/>
<organism evidence="2 3">
    <name type="scientific">Celeribacter persicus</name>
    <dbReference type="NCBI Taxonomy" id="1651082"/>
    <lineage>
        <taxon>Bacteria</taxon>
        <taxon>Pseudomonadati</taxon>
        <taxon>Pseudomonadota</taxon>
        <taxon>Alphaproteobacteria</taxon>
        <taxon>Rhodobacterales</taxon>
        <taxon>Roseobacteraceae</taxon>
        <taxon>Celeribacter</taxon>
    </lineage>
</organism>
<keyword evidence="2" id="KW-0255">Endonuclease</keyword>
<keyword evidence="2" id="KW-0378">Hydrolase</keyword>
<evidence type="ECO:0000313" key="2">
    <source>
        <dbReference type="EMBL" id="PTQ71260.1"/>
    </source>
</evidence>
<proteinExistence type="predicted"/>
<evidence type="ECO:0000259" key="1">
    <source>
        <dbReference type="SMART" id="SM00507"/>
    </source>
</evidence>
<dbReference type="Proteomes" id="UP000244077">
    <property type="component" value="Unassembled WGS sequence"/>
</dbReference>
<dbReference type="GO" id="GO:0004519">
    <property type="term" value="F:endonuclease activity"/>
    <property type="evidence" value="ECO:0007669"/>
    <property type="project" value="UniProtKB-KW"/>
</dbReference>
<dbReference type="InterPro" id="IPR003615">
    <property type="entry name" value="HNH_nuc"/>
</dbReference>
<comment type="caution">
    <text evidence="2">The sequence shown here is derived from an EMBL/GenBank/DDBJ whole genome shotgun (WGS) entry which is preliminary data.</text>
</comment>
<keyword evidence="3" id="KW-1185">Reference proteome</keyword>
<protein>
    <submittedName>
        <fullName evidence="2">HNH endonuclease</fullName>
    </submittedName>
</protein>
<evidence type="ECO:0000313" key="3">
    <source>
        <dbReference type="Proteomes" id="UP000244077"/>
    </source>
</evidence>
<dbReference type="GO" id="GO:0008270">
    <property type="term" value="F:zinc ion binding"/>
    <property type="evidence" value="ECO:0007669"/>
    <property type="project" value="InterPro"/>
</dbReference>
<dbReference type="InterPro" id="IPR002711">
    <property type="entry name" value="HNH"/>
</dbReference>
<keyword evidence="2" id="KW-0540">Nuclease</keyword>
<dbReference type="SMART" id="SM00507">
    <property type="entry name" value="HNHc"/>
    <property type="match status" value="1"/>
</dbReference>
<dbReference type="Pfam" id="PF01844">
    <property type="entry name" value="HNH"/>
    <property type="match status" value="1"/>
</dbReference>
<dbReference type="CDD" id="cd00085">
    <property type="entry name" value="HNHc"/>
    <property type="match status" value="1"/>
</dbReference>
<accession>A0A2T5HI60</accession>
<dbReference type="GO" id="GO:0003676">
    <property type="term" value="F:nucleic acid binding"/>
    <property type="evidence" value="ECO:0007669"/>
    <property type="project" value="InterPro"/>
</dbReference>
<dbReference type="Gene3D" id="1.10.30.50">
    <property type="match status" value="1"/>
</dbReference>
<sequence>MERYIPAGVRRQLRQEAGFGCCVCGAPFVEYHHIIPWSEKQHNDPEHMIALCPSHHTEVAKLTRQKQYDLKFTPHNIKTGQIRGTLISAETEPSFIVGGNTYINTPKIFTYYDLPLITYDIIEGERSLSLYFPDNKFWPELRITNNQIAANPNNFWDIDFHHNLATFRKKKGKKFLEIDFRNPVAELNTELEIRAQIFRFSPTSTNFGTNKIAGAKLVNCVAGIGFGSSRQRLLVPNFAQRIPRPLIQHKKTGELYELNA</sequence>
<feature type="domain" description="HNH nuclease" evidence="1">
    <location>
        <begin position="8"/>
        <end position="57"/>
    </location>
</feature>